<protein>
    <recommendedName>
        <fullName evidence="4">HTH tetR-type domain-containing protein</fullName>
    </recommendedName>
</protein>
<evidence type="ECO:0000313" key="6">
    <source>
        <dbReference type="Proteomes" id="UP000257143"/>
    </source>
</evidence>
<dbReference type="Pfam" id="PF00440">
    <property type="entry name" value="TetR_N"/>
    <property type="match status" value="1"/>
</dbReference>
<evidence type="ECO:0000259" key="4">
    <source>
        <dbReference type="PROSITE" id="PS50977"/>
    </source>
</evidence>
<gene>
    <name evidence="5" type="ORF">CWR48_13200</name>
</gene>
<dbReference type="InterPro" id="IPR009057">
    <property type="entry name" value="Homeodomain-like_sf"/>
</dbReference>
<proteinExistence type="predicted"/>
<comment type="caution">
    <text evidence="5">The sequence shown here is derived from an EMBL/GenBank/DDBJ whole genome shotgun (WGS) entry which is preliminary data.</text>
</comment>
<organism evidence="5 6">
    <name type="scientific">Oceanobacillus arenosus</name>
    <dbReference type="NCBI Taxonomy" id="1229153"/>
    <lineage>
        <taxon>Bacteria</taxon>
        <taxon>Bacillati</taxon>
        <taxon>Bacillota</taxon>
        <taxon>Bacilli</taxon>
        <taxon>Bacillales</taxon>
        <taxon>Bacillaceae</taxon>
        <taxon>Oceanobacillus</taxon>
    </lineage>
</organism>
<evidence type="ECO:0000313" key="5">
    <source>
        <dbReference type="EMBL" id="RDW17476.1"/>
    </source>
</evidence>
<dbReference type="InterPro" id="IPR039532">
    <property type="entry name" value="TetR_C_Firmicutes"/>
</dbReference>
<sequence>MFTFGQNISKCIKKLRGKMMVEFQFLDKRVKRTKRDFYNSLFELLKEKKYEQITVKDIIDFAGYSRGTFYTHYKQKDDLLNEIIHSLFKEASKAQRSSYINERLINVQTLGNEPIFILRHFKQYGEYYKILLGENIQIDFHHKLTNMFVNLYLEDFDMEHPPDSNIDQNLLNKYYAYGLIGLILDWVNADFPIEPEEFSKELIKIFKFSLGTIQINRKNYTDN</sequence>
<dbReference type="InterPro" id="IPR050624">
    <property type="entry name" value="HTH-type_Tx_Regulator"/>
</dbReference>
<evidence type="ECO:0000256" key="2">
    <source>
        <dbReference type="ARBA" id="ARBA00023125"/>
    </source>
</evidence>
<name>A0A3D8PMZ6_9BACI</name>
<keyword evidence="1" id="KW-0678">Repressor</keyword>
<dbReference type="AlphaFoldDB" id="A0A3D8PMZ6"/>
<dbReference type="Proteomes" id="UP000257143">
    <property type="component" value="Unassembled WGS sequence"/>
</dbReference>
<dbReference type="SUPFAM" id="SSF46689">
    <property type="entry name" value="Homeodomain-like"/>
    <property type="match status" value="1"/>
</dbReference>
<dbReference type="PROSITE" id="PS50977">
    <property type="entry name" value="HTH_TETR_2"/>
    <property type="match status" value="1"/>
</dbReference>
<feature type="domain" description="HTH tetR-type" evidence="4">
    <location>
        <begin position="31"/>
        <end position="91"/>
    </location>
</feature>
<dbReference type="InterPro" id="IPR001647">
    <property type="entry name" value="HTH_TetR"/>
</dbReference>
<dbReference type="GO" id="GO:0003677">
    <property type="term" value="F:DNA binding"/>
    <property type="evidence" value="ECO:0007669"/>
    <property type="project" value="UniProtKB-UniRule"/>
</dbReference>
<dbReference type="EMBL" id="PIOC01000019">
    <property type="protein sequence ID" value="RDW17476.1"/>
    <property type="molecule type" value="Genomic_DNA"/>
</dbReference>
<dbReference type="Gene3D" id="1.10.357.10">
    <property type="entry name" value="Tetracycline Repressor, domain 2"/>
    <property type="match status" value="1"/>
</dbReference>
<keyword evidence="2 3" id="KW-0238">DNA-binding</keyword>
<feature type="DNA-binding region" description="H-T-H motif" evidence="3">
    <location>
        <begin position="54"/>
        <end position="73"/>
    </location>
</feature>
<keyword evidence="6" id="KW-1185">Reference proteome</keyword>
<evidence type="ECO:0000256" key="3">
    <source>
        <dbReference type="PROSITE-ProRule" id="PRU00335"/>
    </source>
</evidence>
<dbReference type="OrthoDB" id="9810250at2"/>
<accession>A0A3D8PMZ6</accession>
<dbReference type="PANTHER" id="PTHR43479:SF7">
    <property type="entry name" value="TETR-FAMILY TRANSCRIPTIONAL REGULATOR"/>
    <property type="match status" value="1"/>
</dbReference>
<dbReference type="PANTHER" id="PTHR43479">
    <property type="entry name" value="ACREF/ENVCD OPERON REPRESSOR-RELATED"/>
    <property type="match status" value="1"/>
</dbReference>
<evidence type="ECO:0000256" key="1">
    <source>
        <dbReference type="ARBA" id="ARBA00022491"/>
    </source>
</evidence>
<dbReference type="Pfam" id="PF14278">
    <property type="entry name" value="TetR_C_8"/>
    <property type="match status" value="1"/>
</dbReference>
<reference evidence="6" key="1">
    <citation type="submission" date="2017-11" db="EMBL/GenBank/DDBJ databases">
        <authorList>
            <person name="Zhu W."/>
        </authorList>
    </citation>
    <scope>NUCLEOTIDE SEQUENCE [LARGE SCALE GENOMIC DNA]</scope>
    <source>
        <strain evidence="6">CAU 1183</strain>
    </source>
</reference>